<feature type="region of interest" description="Disordered" evidence="5">
    <location>
        <begin position="2579"/>
        <end position="2608"/>
    </location>
</feature>
<evidence type="ECO:0000256" key="1">
    <source>
        <dbReference type="ARBA" id="ARBA00022670"/>
    </source>
</evidence>
<dbReference type="GO" id="GO:0008270">
    <property type="term" value="F:zinc ion binding"/>
    <property type="evidence" value="ECO:0007669"/>
    <property type="project" value="InterPro"/>
</dbReference>
<dbReference type="SUPFAM" id="SSF63829">
    <property type="entry name" value="Calcium-dependent phosphotriesterase"/>
    <property type="match status" value="1"/>
</dbReference>
<keyword evidence="4" id="KW-0862">Zinc</keyword>
<dbReference type="Pfam" id="PF17963">
    <property type="entry name" value="Big_9"/>
    <property type="match status" value="2"/>
</dbReference>
<dbReference type="PROSITE" id="PS50268">
    <property type="entry name" value="CADHERIN_2"/>
    <property type="match status" value="1"/>
</dbReference>
<dbReference type="InterPro" id="IPR013783">
    <property type="entry name" value="Ig-like_fold"/>
</dbReference>
<proteinExistence type="predicted"/>
<dbReference type="STRING" id="1454003.AW10_00815"/>
<dbReference type="InterPro" id="IPR024079">
    <property type="entry name" value="MetalloPept_cat_dom_sf"/>
</dbReference>
<accession>A0A011QTD8</accession>
<dbReference type="Gene3D" id="1.10.530.10">
    <property type="match status" value="1"/>
</dbReference>
<feature type="region of interest" description="Disordered" evidence="5">
    <location>
        <begin position="5921"/>
        <end position="5947"/>
    </location>
</feature>
<dbReference type="Gene3D" id="3.40.390.10">
    <property type="entry name" value="Collagenase (Catalytic Domain)"/>
    <property type="match status" value="1"/>
</dbReference>
<evidence type="ECO:0000256" key="5">
    <source>
        <dbReference type="SAM" id="MobiDB-lite"/>
    </source>
</evidence>
<dbReference type="GO" id="GO:0005509">
    <property type="term" value="F:calcium ion binding"/>
    <property type="evidence" value="ECO:0007669"/>
    <property type="project" value="InterPro"/>
</dbReference>
<feature type="region of interest" description="Disordered" evidence="5">
    <location>
        <begin position="5011"/>
        <end position="5031"/>
    </location>
</feature>
<dbReference type="SUPFAM" id="SSF49313">
    <property type="entry name" value="Cadherin-like"/>
    <property type="match status" value="5"/>
</dbReference>
<dbReference type="InterPro" id="IPR023346">
    <property type="entry name" value="Lysozyme-like_dom_sf"/>
</dbReference>
<keyword evidence="3" id="KW-0378">Hydrolase</keyword>
<dbReference type="InterPro" id="IPR036439">
    <property type="entry name" value="Dockerin_dom_sf"/>
</dbReference>
<evidence type="ECO:0000256" key="4">
    <source>
        <dbReference type="ARBA" id="ARBA00022833"/>
    </source>
</evidence>
<evidence type="ECO:0000313" key="8">
    <source>
        <dbReference type="Proteomes" id="UP000021816"/>
    </source>
</evidence>
<dbReference type="SUPFAM" id="SSF55486">
    <property type="entry name" value="Metalloproteases ('zincins'), catalytic domain"/>
    <property type="match status" value="1"/>
</dbReference>
<dbReference type="Gene3D" id="2.130.10.10">
    <property type="entry name" value="YVTN repeat-like/Quinoprotein amine dehydrogenase"/>
    <property type="match status" value="1"/>
</dbReference>
<dbReference type="Pfam" id="PF05345">
    <property type="entry name" value="He_PIG"/>
    <property type="match status" value="5"/>
</dbReference>
<feature type="domain" description="Cadherin" evidence="6">
    <location>
        <begin position="1736"/>
        <end position="1828"/>
    </location>
</feature>
<comment type="caution">
    <text evidence="7">The sequence shown here is derived from an EMBL/GenBank/DDBJ whole genome shotgun (WGS) entry which is preliminary data.</text>
</comment>
<dbReference type="InterPro" id="IPR001818">
    <property type="entry name" value="Pept_M10_metallopeptidase"/>
</dbReference>
<dbReference type="InterPro" id="IPR015919">
    <property type="entry name" value="Cadherin-like_sf"/>
</dbReference>
<dbReference type="Pfam" id="PF00413">
    <property type="entry name" value="Peptidase_M10"/>
    <property type="match status" value="1"/>
</dbReference>
<dbReference type="EMBL" id="JEMX01000013">
    <property type="protein sequence ID" value="EXI82129.1"/>
    <property type="molecule type" value="Genomic_DNA"/>
</dbReference>
<evidence type="ECO:0000256" key="2">
    <source>
        <dbReference type="ARBA" id="ARBA00022723"/>
    </source>
</evidence>
<dbReference type="SUPFAM" id="SSF75011">
    <property type="entry name" value="3-carboxy-cis,cis-mucoante lactonizing enzyme"/>
    <property type="match status" value="1"/>
</dbReference>
<feature type="compositionally biased region" description="Pro residues" evidence="5">
    <location>
        <begin position="5016"/>
        <end position="5026"/>
    </location>
</feature>
<dbReference type="GO" id="GO:0004222">
    <property type="term" value="F:metalloendopeptidase activity"/>
    <property type="evidence" value="ECO:0007669"/>
    <property type="project" value="InterPro"/>
</dbReference>
<dbReference type="InterPro" id="IPR015943">
    <property type="entry name" value="WD40/YVTN_repeat-like_dom_sf"/>
</dbReference>
<keyword evidence="2" id="KW-0479">Metal-binding</keyword>
<evidence type="ECO:0000256" key="3">
    <source>
        <dbReference type="ARBA" id="ARBA00022801"/>
    </source>
</evidence>
<dbReference type="GO" id="GO:0006508">
    <property type="term" value="P:proteolysis"/>
    <property type="evidence" value="ECO:0007669"/>
    <property type="project" value="UniProtKB-KW"/>
</dbReference>
<keyword evidence="1" id="KW-0645">Protease</keyword>
<dbReference type="GO" id="GO:0031012">
    <property type="term" value="C:extracellular matrix"/>
    <property type="evidence" value="ECO:0007669"/>
    <property type="project" value="InterPro"/>
</dbReference>
<evidence type="ECO:0000259" key="6">
    <source>
        <dbReference type="PROSITE" id="PS50268"/>
    </source>
</evidence>
<dbReference type="InterPro" id="IPR002126">
    <property type="entry name" value="Cadherin-like_dom"/>
</dbReference>
<dbReference type="GO" id="GO:0016020">
    <property type="term" value="C:membrane"/>
    <property type="evidence" value="ECO:0007669"/>
    <property type="project" value="InterPro"/>
</dbReference>
<dbReference type="GO" id="GO:0007156">
    <property type="term" value="P:homophilic cell adhesion via plasma membrane adhesion molecules"/>
    <property type="evidence" value="ECO:0007669"/>
    <property type="project" value="InterPro"/>
</dbReference>
<sequence>MRGPQAALGSDGNSYVPGGTPLPYTLDFSMPDGAPAGQLRVLTQLDASLDARAFRLGDLKLGDINVHLPAGKASFQGDFDFSGSKGFVLRVSAGIDVATRTATWLLQAIDPQTGEVLHHATRGLLAAATGEPSDSRAPQRASLSYSVSAHDGALSGVDIATSARLFIDQAPPIDSAPSVVKLDADAPRTTLAVSVLGDNALGAPTFDVRWQAADTLMTSIAPSTAGAEFAGGGGTSGVKSVTLYVAEDGSDFRIWQRQVEPTIGQAIFTGSAGKRYEFLAVATDRAGNREAASVARAVLPDDGARQEVLDAIGVNESLQTTPELPLATADRSYPANALFAEASRLLPGQVASSQSSDLRSVLAPFSLRGFAGGYTASDADIGAQALLELPDHSFLASAGRERNQVFHLGRNGEAGTAAAATEATYATTAASNADTNPRLTPLFTLDAPILDMAVDRLGQLWLTTGAELLQVDLASGQVIERHSGPGGDPLTHALAIDPGSGRIYVSSGNGIEIFDPGESDRSRAWRHFSNQRVGDLAFAADGRLWAVKWSGGEITAAQLQASSEIVSFPLDGRSAGRAELEYRLAGVVDSIAFGAAGTALDGLLFASNKLRQRAVAAGAASNTETTSRPQQSPLWMIELDSRRALQVASGGSRGASVVATADGRILIAQTTRIDEISRYRAPLVQAITVPDGALLPLPLKQIGVVFDQAMWLGAMADGSAAAADARSVLNPANFTLSALSAPGSSAGSSIHPDTVRWEASSRTAWLEVSGLSAGEYQIDIAASLQSASETPLASGYASRFTALADMSSRLQLDFSNTRANRASGEISYEVSVTNVGNDEIRGPLLLLLDAGRYFTEAIAGAQAAAEAPSEQSGHGQQHSELWTIDLSAALQALGGRLAVGASIAGQTVRVTPASELAPRAGLVELLKGNFGHGVYAFPQENLPPTLAVADELDGERLTPASVGEEWSATLEAIDADGTRFWWQLVEAPVGVTLTPVAELTSSEQGSHAIATLRWTPPASADASTRLVVRVEDGRGGVALREFLLPVIGGNRAPVIEGAYDLSIAEGESLSLPLLAADADGDRVTLAMRNLPYGAVFDAASSVLSWTPGYDQAGVWEAVTVIASDGKTRSSSTFTITVDQAYAQPVLAAVAAQSLREGEAWALQLAASVPGMIAGQAQADGTTLSLEYGARWLPGGATLDAQSGRFAWTPGFDQHGTYRVPISVVATWTSPSGQTKRSVVGRELVLNVANANGAPVFAAPETWRVLEGQPLRISVFAFDPDNPAFEPRLRMRPGSEAIGPEIGPESAAPTISYQLSGLPAGAIFDAETMEILWTPNDTQAGTYSVVVTATDDGDGTGMPALSQMTLPIVVSNANRAPQIGDLGNAFVDAGSVLEIPFSVRDLDGNPIAISISGLPRFASYTQLPPAATGPDDDPSAAQLRGSIRFAPGAGDRGDYTLTITASDDGDGRATEVLSEARSFVLSVRSLSEAPRIAAPQQVVALVGQPLSVAIIASDLDQDPLTWTSTGLPLGAELIPASQYGLATLRWTPSADDLGSRDIELIVTDSGLPPQDGGFGNPEQPLPNVSRHPLRILVRAENAAPELLGVLVNGQPLADSSSASGDASALQINAREGQALALEVFAQDSDADALHWRVAGLPRGMRFSADGPRAAFDWTPDLFAAQDGSDPDPGAVRPGHWRFNVSANDGMATLSRDIEIVVANANQAPRILPMPLQLINEGETLAFTVVAADADRDAVQLSLVHDQETPPGVSFNASNGRFEWTPENVVDNSSGDSRSYTLNFRANDGRGADNSISTQSVQLRVFDVNRRPQISVGNHAVLIGDTLSLPVVFGSASDGISLSDPDGATQSAALAISFSGLPEGAHYDADSQRLIWTPGAGQVGDFVVGATVSDGQARNRTASAVFTLRVVAEATANAPKILVSTTPATPALPGQTILASVRADAWSGIAQLAVAVRGPAVDSGSDPANWQSVALDSAGRIRLRASQPGLIEIRVIATDRDGFSASHSQTLRIKDPADTAAPQLAWSGAMSAASADAVPYELRASTALSANIVETQLMGWQLQIAALGSNRWQTLAEAETPAISVAQTLSLATLDPQKLDNGLYQLRLTAWDLAGRSSEIASRLIIDSAHKTFTSHSQADATLTLAGHSLAFARHWREPPRDGTPADKRGDFGNWTLPLLASQLSSDQPTSLANGAIAPWSLGARVWLSIPADRADADAGLAQLSFTLGAKNERLGDEAGAPQAWRPSFSSDRGWTLQAHADLEHSGADNLQRQGDRLYERDSGLPWVPSAYTLTAPDGTRYMLDAQGTIERISFTDGQAWLLSDAGIVAVNGTFEERVDLQRDSAGRIVRLTAPDGSGGTTAIVYRYDSAGRLILVRHLDDDDLGTPIAYGAAGQLLTDRLTANLGAIVNWADSSTWAGELRADQVVSLAFSVRESEIASTIHTPGAQGAVILALETRLPADSQLEVVGAQMLGSSTANGKVTQLLRVGEAGSKLIRLSGSGAAQLRLSVAGDLDRDGRVDAADSQAWEQAAATQDPLGDIDGDGRIGSADRQLLVANSGFKANQAPTASNTANGAPTTPTTPITPNTLKTHTGLSTRGALSDIAEDLEGDALFWRILGSTHGSARLEASGQEVSFTPEAGYSGVATLTLQADDGFAAGAPIELSINISDARLLQLHLAPLPALLSGQFARLQAIADFTDERAVAITDPAYLTLRATDLTHLGGSSPPPLRVDDAHDLIHATGIGPALLILERIDVDGRLIQAAAAINVGAAAQLFDPDSENETAYADEETLPIEPDVYPGTLTLMPGDTRQLKVHLLEPGSEQRIDIHTPRQTNFAGTPETLETYLDAETGESFDILMPATPPVFSGTRYIVADASIASLSEDGLITALQPGEVTVSIIHLASAVDPYGGISEQRIGQTDIRLRVQAAALTDDDPSTDAPAGIAIAADQGGVVQAASGETVLIGAGALRDDTLVSIQRIDVAELLAKTGMAAPEPELLQTLAAFRLELGEQASSVPVQLAIPLQDDSGVEAGDEVLFLRRGTAPDVTGALQDKWWLLDNGFVGTDAQGRLVARTASPPYNGVSASGDLILVKTRTDHQTGAVSVRGNGLNVFALTTNSLAISMAGNLANGGLAGAGAANDLIGLFAGMSEIYAINLDFGGVYQVVPVQKNIDDGELTLSIAPPAASGSGTLDTSSSPRISELKMLASGKLQLTLEGLQAQAAPGMAAQPTALRLWVSPNPLRIDAQGKARSKDWHDDSQTRHEGMRLWQKLVDLAAVTPGASRMTVEVELPPQLALGLHVLTVQRMLQTVDRSNPGASRWLANGEPGSVTLEGQSDFSVVTLANKIQIFRDGQIVNELPYLDANGNPVVGGGSKTDQMAFSLDNRLLFVAGARGNIHVIDTATMRPATSFSVGTANISSLAVSGQSLYVAEGGQYAPTGSYRLLRVNIDETSADFLASQQIDLPASVSGQNAPYGYIDLALTHGAHSYLAVTASKQSVGVAMALSQPDSGNVFILDLNQLRESNGRLTATAADAFLQVDFPTREGKGPQYISSAGIKGNTLRLLLSNALDHNAGLATITVELSDLGRLQGTPTFKQIPMSGALPGMNRLDGSYQLNIQRAQSPAVIVAHKGAEYALVADYFFDFVDPLYALDEPQNGPRQMGGKIGIVRNPFGATPEYLGATSPIIDANFSRLQLTDAGKTLWADIRYWPTIGEPPPPSGLLVWDLAELIAAAERNSLARQATPRPLPIDRERVGSITTQVVAPSKLDLADSPQLTSGWIYGMAASQLLKPDRVEFTAPVDGGQFLKAAIEPDKDGKVPGINYGDIARIDLFKLIRDQYPSTLADFKDTDLNINWENIEVGGAAQLVKDTNGFVLTAERQDGFTAAEAATRESYQGLQAVNTDAGKKTLRDSGILFLAPTMDVDRLRNGERLPDGDITISIKGYDKDEPEKRLLLKLRAVDYTKAAGTVFFGDRPLNNPGYHPFEGVAGLSAKKDAENDLLDIWRVEQRLKYLGFGLSAVNTTGEITVNGAIDDAEHIALRQFEQIVEGKPEYTLTFTEKITVKGKIETTTKPLPPVTLSSDDAAWLNAYNAPHWLKFFPPGNRQLVGWDDKTDQTKPTKAMGTSWVFDLMVAAQAENETSEGVRRPNLWFAGTNDLGNRLGLGINTNYISTPNQKHVSGNEIITGVVPKTPPSTTMNAEAYNNSTWDYANSTRIAELLLNPHLSNFDAATRTFGQNPSNGTTADPEPNRQNEALLDFIVVYASTQTNGNRESITIWNGDAATIRTALFGEGNMANGIIDQKALLIGGTALSIGSQMTAKSLGKAMGNQRGVNYDDWLAPLERAMLEFDIVTPKRISAFLAQINQESGGLSNLRESFNYSQDNLASAFSYLRTHTSLDAHGNTRTLAQLLGRQTGERTVPQDRQIRIANTAYSSEANSELQNGNAESGDGWRFKGRGVKQITGRGNYQAFADYLSNHPVAGQPTGAELMRNPDLLASNRDFAARSAGWFWRLGSSASNLNKRADRLNFSKSGAERVIFDGISAGIGRKAHTERWNKYTSNVDLVQTGGNTYESLRQALSRLGFSTSGRKDYESQFGITLRPPTLQAVSTPLESRLTALVGTDLIARQSDSINSISSSALTMEIRAPRILVQPEPYFSHGGNSMAALDYVDHSASNSPIVTIAQAETRKKDRARIQRNMGICHVVPNIPSQYLHTASGTYPRQVPVFPYFEASLYFTQYEGHDIRKWYGNTGPFDRSSISIISTPAHGILLPAKCDEHRAYCEHKAFYYKPNDGYFGEDSAVIDAEVNGWKVRLNYQFHSLDTSNYRDEEVCASSGGYSIWKISQSPIDVERMDVYEWYGYNTISKMLAGGSSVPLTYQDLAGSTLGQVIGDRERTRITLDSTAAGYGWFIDLTPSDNAEFLPTSNPFEWIARPGSEAEGRMDLLTVLLHEYGHAAGLDHSADSHDLMASTLLPGVRRLPSATELIALRGLLTGTDSAPVPYDPDTPPGAPLPLSRNVGSLRLSRLRPSEPGDPTADTRKAALTQFSIVANPTLLDRAFIDGTGWSTSGEVVFVPGSATLKETASSQTRLNQAFVLGTNDRTLSFTLADIALDDLDAAPDDAFEVALIDASSGLSLLGGTGLTGSDAILNLQADGSEHTAAGVTTRRNADGSLSVIVDLTGIATGTVVNLSFDLIGFGRGAAAASSQVSIRDLHIGGGQRLEARDVVATTAEDTPVSIDVMGNDFTGDFADNPGSETDGIIPALVPILMDGPSHGDVLVNTDHHFIYSPHADWHGDDQFTYRLRGNGVESNLATVRLIVTPVNDAPTLAEISTTSALTLLEGEHFTAKASGADVDAGDTLRYSLDAAPTGAVIDPNTGAIDWRASDGDASYDFSVRVSDVAGESATRQFTLNVLNVAPTLRAGGLQATYANEDFTLELSSSDPGDDRISSWRIDWGDGQIDEINGINGINDIADTDSFGNPIHVRHHYAGLLGEVHIRATASDEDGSYTLEPLAVAVLPLPLQVSSFSYDSGGFAVRFNDAFDASQIELYDLLLTGASTTGFLRAGSAGVVNGSLIIDPDYRGLRYMIAGGGLLADTYRLTLKSGPQAFHSAWSDLDGNSDGIAGDDYQISFALDGPPATQLSLPDFMRGPGQAVDVPPAGEHLPLTLLSPGQVQHLSFIIRFDPALLEVSAVLPGIGLPADAVLTIDRSVAAELRVNIESETAIAAGTVTLLNLVASVPVTAPYGAQHILDIQQVVINAQSLAGTDRDGLHVVGYLGDADGNGSWDRADLMLIQRRSMRTHDVFAAWAQIDPRLVADVDADGLVSARDAFRIQQTMNDEAWLKLPEPPPGLPLTFAARQEWPVPPAPGQTLQQIDFGANFAGFAIGSDDPRYRRDSWKTSFVTQLASNPTVSPNSRLQVTLEASPQATPST</sequence>
<dbReference type="Gene3D" id="2.60.40.10">
    <property type="entry name" value="Immunoglobulins"/>
    <property type="match status" value="7"/>
</dbReference>
<evidence type="ECO:0000313" key="7">
    <source>
        <dbReference type="EMBL" id="EXI82129.1"/>
    </source>
</evidence>
<feature type="compositionally biased region" description="Low complexity" evidence="5">
    <location>
        <begin position="2581"/>
        <end position="2608"/>
    </location>
</feature>
<dbReference type="GO" id="GO:0000272">
    <property type="term" value="P:polysaccharide catabolic process"/>
    <property type="evidence" value="ECO:0007669"/>
    <property type="project" value="InterPro"/>
</dbReference>
<feature type="compositionally biased region" description="Polar residues" evidence="5">
    <location>
        <begin position="4249"/>
        <end position="4259"/>
    </location>
</feature>
<dbReference type="SUPFAM" id="SSF53955">
    <property type="entry name" value="Lysozyme-like"/>
    <property type="match status" value="1"/>
</dbReference>
<dbReference type="Gene3D" id="1.10.1330.10">
    <property type="entry name" value="Dockerin domain"/>
    <property type="match status" value="1"/>
</dbReference>
<reference evidence="7 8" key="1">
    <citation type="submission" date="2014-02" db="EMBL/GenBank/DDBJ databases">
        <title>Expanding our view of genomic diversity in Candidatus Accumulibacter clades.</title>
        <authorList>
            <person name="Skennerton C.T."/>
            <person name="Barr J.J."/>
            <person name="Slater F.R."/>
            <person name="Bond P.L."/>
            <person name="Tyson G.W."/>
        </authorList>
    </citation>
    <scope>NUCLEOTIDE SEQUENCE [LARGE SCALE GENOMIC DNA]</scope>
    <source>
        <strain evidence="8">BA-92</strain>
    </source>
</reference>
<organism evidence="7 8">
    <name type="scientific">Candidatus Accumulibacter appositus</name>
    <dbReference type="NCBI Taxonomy" id="1454003"/>
    <lineage>
        <taxon>Bacteria</taxon>
        <taxon>Pseudomonadati</taxon>
        <taxon>Pseudomonadota</taxon>
        <taxon>Betaproteobacteria</taxon>
        <taxon>Candidatus Accumulibacter</taxon>
    </lineage>
</organism>
<dbReference type="Gene3D" id="2.60.40.3440">
    <property type="match status" value="1"/>
</dbReference>
<feature type="region of interest" description="Disordered" evidence="5">
    <location>
        <begin position="4246"/>
        <end position="4265"/>
    </location>
</feature>
<name>A0A011QTD8_9PROT</name>
<gene>
    <name evidence="7" type="ORF">AW10_00815</name>
</gene>
<dbReference type="NCBIfam" id="NF012211">
    <property type="entry name" value="tand_rpt_95"/>
    <property type="match status" value="1"/>
</dbReference>
<dbReference type="Proteomes" id="UP000021816">
    <property type="component" value="Unassembled WGS sequence"/>
</dbReference>
<dbReference type="PATRIC" id="fig|1454003.3.peg.832"/>
<protein>
    <submittedName>
        <fullName evidence="7">Putative chitinase</fullName>
    </submittedName>
</protein>